<dbReference type="eggNOG" id="ENOG5033Y4Q">
    <property type="taxonomic scope" value="Bacteria"/>
</dbReference>
<feature type="transmembrane region" description="Helical" evidence="1">
    <location>
        <begin position="67"/>
        <end position="85"/>
    </location>
</feature>
<evidence type="ECO:0000256" key="1">
    <source>
        <dbReference type="SAM" id="Phobius"/>
    </source>
</evidence>
<keyword evidence="3" id="KW-1185">Reference proteome</keyword>
<keyword evidence="1" id="KW-0812">Transmembrane</keyword>
<dbReference type="KEGG" id="fra:Francci3_2280"/>
<keyword evidence="1" id="KW-1133">Transmembrane helix</keyword>
<gene>
    <name evidence="2" type="ordered locus">Francci3_2280</name>
</gene>
<proteinExistence type="predicted"/>
<feature type="transmembrane region" description="Helical" evidence="1">
    <location>
        <begin position="131"/>
        <end position="149"/>
    </location>
</feature>
<organism evidence="2 3">
    <name type="scientific">Frankia casuarinae (strain DSM 45818 / CECT 9043 / HFP020203 / CcI3)</name>
    <dbReference type="NCBI Taxonomy" id="106370"/>
    <lineage>
        <taxon>Bacteria</taxon>
        <taxon>Bacillati</taxon>
        <taxon>Actinomycetota</taxon>
        <taxon>Actinomycetes</taxon>
        <taxon>Frankiales</taxon>
        <taxon>Frankiaceae</taxon>
        <taxon>Frankia</taxon>
    </lineage>
</organism>
<dbReference type="EMBL" id="CP000249">
    <property type="protein sequence ID" value="ABD11648.1"/>
    <property type="molecule type" value="Genomic_DNA"/>
</dbReference>
<dbReference type="STRING" id="106370.Francci3_2280"/>
<keyword evidence="1" id="KW-0472">Membrane</keyword>
<protein>
    <submittedName>
        <fullName evidence="2">Uncharacterized protein</fullName>
    </submittedName>
</protein>
<evidence type="ECO:0000313" key="2">
    <source>
        <dbReference type="EMBL" id="ABD11648.1"/>
    </source>
</evidence>
<dbReference type="Proteomes" id="UP000001937">
    <property type="component" value="Chromosome"/>
</dbReference>
<feature type="transmembrane region" description="Helical" evidence="1">
    <location>
        <begin position="37"/>
        <end position="55"/>
    </location>
</feature>
<feature type="transmembrane region" description="Helical" evidence="1">
    <location>
        <begin position="105"/>
        <end position="125"/>
    </location>
</feature>
<dbReference type="HOGENOM" id="CLU_1793639_0_0_11"/>
<name>Q2JAP4_FRACC</name>
<accession>A0A1X1PZ29</accession>
<dbReference type="AlphaFoldDB" id="Q2JAP4"/>
<evidence type="ECO:0000313" key="3">
    <source>
        <dbReference type="Proteomes" id="UP000001937"/>
    </source>
</evidence>
<accession>Q2JAP4</accession>
<sequence length="155" mass="17044">MTSKLDFMESRLYIHAMTDDMTDETRRDNVTRAARRAIFLDGLPVATLGGIALALGSGPDQTAAQKAWWLGASGAFTLAVAWVLLRAFRRADEYQRKIQVESMAITFAAVLVGLQLAALLDAAGIVQLRQLTQIITIGGVAMWLLIADLRTRLRR</sequence>
<reference evidence="2 3" key="1">
    <citation type="journal article" date="2007" name="Genome Res.">
        <title>Genome characteristics of facultatively symbiotic Frankia sp. strains reflect host range and host plant biogeography.</title>
        <authorList>
            <person name="Normand P."/>
            <person name="Lapierre P."/>
            <person name="Tisa L.S."/>
            <person name="Gogarten J.P."/>
            <person name="Alloisio N."/>
            <person name="Bagnarol E."/>
            <person name="Bassi C.A."/>
            <person name="Berry A.M."/>
            <person name="Bickhart D.M."/>
            <person name="Choisne N."/>
            <person name="Couloux A."/>
            <person name="Cournoyer B."/>
            <person name="Cruveiller S."/>
            <person name="Daubin V."/>
            <person name="Demange N."/>
            <person name="Francino M.P."/>
            <person name="Goltsman E."/>
            <person name="Huang Y."/>
            <person name="Kopp O.R."/>
            <person name="Labarre L."/>
            <person name="Lapidus A."/>
            <person name="Lavire C."/>
            <person name="Marechal J."/>
            <person name="Martinez M."/>
            <person name="Mastronunzio J.E."/>
            <person name="Mullin B.C."/>
            <person name="Niemann J."/>
            <person name="Pujic P."/>
            <person name="Rawnsley T."/>
            <person name="Rouy Z."/>
            <person name="Schenowitz C."/>
            <person name="Sellstedt A."/>
            <person name="Tavares F."/>
            <person name="Tomkins J.P."/>
            <person name="Vallenet D."/>
            <person name="Valverde C."/>
            <person name="Wall L.G."/>
            <person name="Wang Y."/>
            <person name="Medigue C."/>
            <person name="Benson D.R."/>
        </authorList>
    </citation>
    <scope>NUCLEOTIDE SEQUENCE [LARGE SCALE GENOMIC DNA]</scope>
    <source>
        <strain evidence="3">DSM 45818 / CECT 9043 / CcI3</strain>
    </source>
</reference>